<feature type="domain" description="Helicase ATP-binding" evidence="7">
    <location>
        <begin position="154"/>
        <end position="355"/>
    </location>
</feature>
<dbReference type="GO" id="GO:0005524">
    <property type="term" value="F:ATP binding"/>
    <property type="evidence" value="ECO:0007669"/>
    <property type="project" value="UniProtKB-KW"/>
</dbReference>
<dbReference type="PANTHER" id="PTHR45821">
    <property type="entry name" value="SNF2 DOMAIN-CONTAINING PROTEIN CLASSY 2-RELATED"/>
    <property type="match status" value="1"/>
</dbReference>
<dbReference type="STRING" id="180498.A0A067LBX7"/>
<dbReference type="InterPro" id="IPR014001">
    <property type="entry name" value="Helicase_ATP-bd"/>
</dbReference>
<dbReference type="SUPFAM" id="SSF52540">
    <property type="entry name" value="P-loop containing nucleoside triphosphate hydrolases"/>
    <property type="match status" value="2"/>
</dbReference>
<reference evidence="9 10" key="1">
    <citation type="journal article" date="2014" name="PLoS ONE">
        <title>Global Analysis of Gene Expression Profiles in Physic Nut (Jatropha curcas L.) Seedlings Exposed to Salt Stress.</title>
        <authorList>
            <person name="Zhang L."/>
            <person name="Zhang C."/>
            <person name="Wu P."/>
            <person name="Chen Y."/>
            <person name="Li M."/>
            <person name="Jiang H."/>
            <person name="Wu G."/>
        </authorList>
    </citation>
    <scope>NUCLEOTIDE SEQUENCE [LARGE SCALE GENOMIC DNA]</scope>
    <source>
        <strain evidence="10">cv. GZQX0401</strain>
        <tissue evidence="9">Young leaves</tissue>
    </source>
</reference>
<comment type="subcellular location">
    <subcellularLocation>
        <location evidence="1">Nucleus</location>
    </subcellularLocation>
</comment>
<proteinExistence type="predicted"/>
<keyword evidence="5" id="KW-0067">ATP-binding</keyword>
<dbReference type="InterPro" id="IPR044567">
    <property type="entry name" value="CLSY/DRD1"/>
</dbReference>
<gene>
    <name evidence="9" type="ORF">JCGZ_11894</name>
</gene>
<dbReference type="InterPro" id="IPR000330">
    <property type="entry name" value="SNF2_N"/>
</dbReference>
<evidence type="ECO:0000256" key="6">
    <source>
        <dbReference type="ARBA" id="ARBA00023242"/>
    </source>
</evidence>
<keyword evidence="3" id="KW-0378">Hydrolase</keyword>
<evidence type="ECO:0000256" key="5">
    <source>
        <dbReference type="ARBA" id="ARBA00022840"/>
    </source>
</evidence>
<dbReference type="Pfam" id="PF00271">
    <property type="entry name" value="Helicase_C"/>
    <property type="match status" value="1"/>
</dbReference>
<keyword evidence="10" id="KW-1185">Reference proteome</keyword>
<evidence type="ECO:0000256" key="3">
    <source>
        <dbReference type="ARBA" id="ARBA00022801"/>
    </source>
</evidence>
<dbReference type="InterPro" id="IPR001650">
    <property type="entry name" value="Helicase_C-like"/>
</dbReference>
<dbReference type="PANTHER" id="PTHR45821:SF5">
    <property type="entry name" value="SNF2 DOMAIN-CONTAINING PROTEIN CLASSY 4"/>
    <property type="match status" value="1"/>
</dbReference>
<evidence type="ECO:0000259" key="7">
    <source>
        <dbReference type="PROSITE" id="PS51192"/>
    </source>
</evidence>
<dbReference type="Gene3D" id="3.40.50.10810">
    <property type="entry name" value="Tandem AAA-ATPase domain"/>
    <property type="match status" value="1"/>
</dbReference>
<dbReference type="EMBL" id="KK914224">
    <property type="protein sequence ID" value="KDP45991.1"/>
    <property type="molecule type" value="Genomic_DNA"/>
</dbReference>
<keyword evidence="4" id="KW-0347">Helicase</keyword>
<dbReference type="PROSITE" id="PS51192">
    <property type="entry name" value="HELICASE_ATP_BIND_1"/>
    <property type="match status" value="1"/>
</dbReference>
<sequence length="706" mass="80546">MGLALCANDGVDDAPVAKDEVDVAPDAELDPAVLCSQGKHFFILDEEIGIKCKFCSLVNLEIRYYTAPFDRRPLQYSERRDYYEEQPNIFDKLCNQDSGHDSQAGCGSCNHMQGTVWNIIPGIGKDLHAHQREGFEFLWKNIGGGIHLDKLKEPGSSDGETGCIISHAPGTGKTRLAIVFLQTYMKFYPKCRPLIIAPCSMLLSWEAEFKKWKVDIPFHNLNQSKYSGKENPAAIKLAKSVHNNLNYIRMVKLYSWKSERSVLGISYKLFEELVGEEKKRSKGKRKHEDDVVRKVLLGLPGLLVLDEGHTARNEQSLIWQALSKVQTEKRIILSGTPFQNNFAELFNILILVRPKFAVRISCNKRRKRRGRMQGARRDWASLTSSIGKVRDDAERLAEVRAIIGPMVHVHRGNILQQRLPGLVDSVVILKPVHLQEILLDKVQKAGGTNFNLEYLVSVVSVHPSLMREQSINIEEPFAWDKLKRHRLNPEFGVKTRFLVELIRLSNAMHEKVLVFSQYLAPLKLIGKQLKYRFKWRKDTEILHMHGRVDTDKRQSLIKNFNNRNSDSKVMLASTKACSEGINLVGASRVVLLDVVWNPSVERQAISRAYRLGQEKVVHIYHLITSGTMEEEKYCRQAEKDRLSELVFHSSGTEHGLKRNLSNMHEAQHDKLLDQMVGQENLKDIFKKIIYQPKESNLVDSFGLANL</sequence>
<dbReference type="GO" id="GO:0005634">
    <property type="term" value="C:nucleus"/>
    <property type="evidence" value="ECO:0007669"/>
    <property type="project" value="UniProtKB-SubCell"/>
</dbReference>
<dbReference type="OrthoDB" id="2020972at2759"/>
<dbReference type="Proteomes" id="UP000027138">
    <property type="component" value="Unassembled WGS sequence"/>
</dbReference>
<evidence type="ECO:0000313" key="9">
    <source>
        <dbReference type="EMBL" id="KDP45991.1"/>
    </source>
</evidence>
<dbReference type="CDD" id="cd18793">
    <property type="entry name" value="SF2_C_SNF"/>
    <property type="match status" value="1"/>
</dbReference>
<evidence type="ECO:0000256" key="2">
    <source>
        <dbReference type="ARBA" id="ARBA00022741"/>
    </source>
</evidence>
<protein>
    <submittedName>
        <fullName evidence="9">Uncharacterized protein</fullName>
    </submittedName>
</protein>
<dbReference type="Pfam" id="PF00176">
    <property type="entry name" value="SNF2-rel_dom"/>
    <property type="match status" value="1"/>
</dbReference>
<organism evidence="9 10">
    <name type="scientific">Jatropha curcas</name>
    <name type="common">Barbados nut</name>
    <dbReference type="NCBI Taxonomy" id="180498"/>
    <lineage>
        <taxon>Eukaryota</taxon>
        <taxon>Viridiplantae</taxon>
        <taxon>Streptophyta</taxon>
        <taxon>Embryophyta</taxon>
        <taxon>Tracheophyta</taxon>
        <taxon>Spermatophyta</taxon>
        <taxon>Magnoliopsida</taxon>
        <taxon>eudicotyledons</taxon>
        <taxon>Gunneridae</taxon>
        <taxon>Pentapetalae</taxon>
        <taxon>rosids</taxon>
        <taxon>fabids</taxon>
        <taxon>Malpighiales</taxon>
        <taxon>Euphorbiaceae</taxon>
        <taxon>Crotonoideae</taxon>
        <taxon>Jatropheae</taxon>
        <taxon>Jatropha</taxon>
    </lineage>
</organism>
<dbReference type="AlphaFoldDB" id="A0A067LBX7"/>
<dbReference type="GO" id="GO:0004386">
    <property type="term" value="F:helicase activity"/>
    <property type="evidence" value="ECO:0007669"/>
    <property type="project" value="UniProtKB-KW"/>
</dbReference>
<feature type="domain" description="Helicase C-terminal" evidence="8">
    <location>
        <begin position="500"/>
        <end position="664"/>
    </location>
</feature>
<keyword evidence="6" id="KW-0539">Nucleus</keyword>
<name>A0A067LBX7_JATCU</name>
<dbReference type="InterPro" id="IPR027417">
    <property type="entry name" value="P-loop_NTPase"/>
</dbReference>
<evidence type="ECO:0000259" key="8">
    <source>
        <dbReference type="PROSITE" id="PS51194"/>
    </source>
</evidence>
<dbReference type="PROSITE" id="PS51194">
    <property type="entry name" value="HELICASE_CTER"/>
    <property type="match status" value="1"/>
</dbReference>
<dbReference type="GO" id="GO:0080188">
    <property type="term" value="P:gene silencing by siRNA-directed DNA methylation"/>
    <property type="evidence" value="ECO:0007669"/>
    <property type="project" value="InterPro"/>
</dbReference>
<accession>A0A067LBX7</accession>
<dbReference type="Gene3D" id="3.40.50.300">
    <property type="entry name" value="P-loop containing nucleotide triphosphate hydrolases"/>
    <property type="match status" value="1"/>
</dbReference>
<dbReference type="InterPro" id="IPR038718">
    <property type="entry name" value="SNF2-like_sf"/>
</dbReference>
<evidence type="ECO:0000313" key="10">
    <source>
        <dbReference type="Proteomes" id="UP000027138"/>
    </source>
</evidence>
<evidence type="ECO:0000256" key="1">
    <source>
        <dbReference type="ARBA" id="ARBA00004123"/>
    </source>
</evidence>
<dbReference type="InterPro" id="IPR049730">
    <property type="entry name" value="SNF2/RAD54-like_C"/>
</dbReference>
<keyword evidence="2" id="KW-0547">Nucleotide-binding</keyword>
<dbReference type="GO" id="GO:0016787">
    <property type="term" value="F:hydrolase activity"/>
    <property type="evidence" value="ECO:0007669"/>
    <property type="project" value="UniProtKB-KW"/>
</dbReference>
<evidence type="ECO:0000256" key="4">
    <source>
        <dbReference type="ARBA" id="ARBA00022806"/>
    </source>
</evidence>
<dbReference type="SMART" id="SM00487">
    <property type="entry name" value="DEXDc"/>
    <property type="match status" value="1"/>
</dbReference>
<dbReference type="SMART" id="SM00490">
    <property type="entry name" value="HELICc"/>
    <property type="match status" value="1"/>
</dbReference>